<dbReference type="InterPro" id="IPR023158">
    <property type="entry name" value="YerB-like_sf"/>
</dbReference>
<comment type="caution">
    <text evidence="4">The sequence shown here is derived from an EMBL/GenBank/DDBJ whole genome shotgun (WGS) entry which is preliminary data.</text>
</comment>
<dbReference type="Pfam" id="PF17479">
    <property type="entry name" value="DUF3048_C"/>
    <property type="match status" value="1"/>
</dbReference>
<accession>A0A0D1JDU4</accession>
<dbReference type="Gene3D" id="3.50.90.10">
    <property type="entry name" value="YerB-like"/>
    <property type="match status" value="1"/>
</dbReference>
<dbReference type="Pfam" id="PF11258">
    <property type="entry name" value="DUF3048"/>
    <property type="match status" value="1"/>
</dbReference>
<reference evidence="4 5" key="1">
    <citation type="submission" date="2014-12" db="EMBL/GenBank/DDBJ databases">
        <title>Comparative genome analysis of Bacillus coagulans HM-08, Clostridium butyricum HM-68, Bacillus subtilis HM-66 and Bacillus licheniformis BL-09.</title>
        <authorList>
            <person name="Zhang H."/>
        </authorList>
    </citation>
    <scope>NUCLEOTIDE SEQUENCE [LARGE SCALE GENOMIC DNA]</scope>
    <source>
        <strain evidence="4 5">HM-66</strain>
    </source>
</reference>
<sequence length="331" mass="36895">MKKWMTVCALCFVFFLLVSCQQKDAVPDTAKKLKAPLTGLKTEQKATERRPVAVVVNNHPKARPQSGLSKADIVIEALAEGQITRFLAIFQSQMPETVGPVRSAREYFVTLSNGFDSIFVHHGWSPGAKKQLESGAADYMNGLDFDGSLFWRADFSKPPHNSYTSYDYIKKAAEQKGYKLKQETNPLLFQTSDAKPANESYNVRVDYGTNNVTNLVEYNYDKKAESYTRSSDGVITTDRETGKPVAMQNIFIVEASHHIIDQDGRRDIDLESGGKGLLFQHGNVIETDWKQVNGRIVPVKDGKWLPFLPGKTWINIVPDLDAASISKGEGV</sequence>
<feature type="domain" description="DUF3048" evidence="3">
    <location>
        <begin position="204"/>
        <end position="314"/>
    </location>
</feature>
<dbReference type="PROSITE" id="PS51257">
    <property type="entry name" value="PROKAR_LIPOPROTEIN"/>
    <property type="match status" value="1"/>
</dbReference>
<gene>
    <name evidence="4" type="ORF">SC09_Contig25orf00344</name>
</gene>
<feature type="domain" description="DUF3048" evidence="2">
    <location>
        <begin position="37"/>
        <end position="178"/>
    </location>
</feature>
<protein>
    <submittedName>
        <fullName evidence="4">Lipoprotein</fullName>
    </submittedName>
</protein>
<feature type="chain" id="PRO_5002231597" evidence="1">
    <location>
        <begin position="26"/>
        <end position="331"/>
    </location>
</feature>
<dbReference type="EMBL" id="JXBC01000004">
    <property type="protein sequence ID" value="KIU10569.1"/>
    <property type="molecule type" value="Genomic_DNA"/>
</dbReference>
<keyword evidence="1" id="KW-0732">Signal</keyword>
<evidence type="ECO:0000259" key="2">
    <source>
        <dbReference type="Pfam" id="PF11258"/>
    </source>
</evidence>
<dbReference type="InterPro" id="IPR021416">
    <property type="entry name" value="DUF3048_N"/>
</dbReference>
<dbReference type="PATRIC" id="fig|1423.173.peg.2680"/>
<dbReference type="STRING" id="483913.AN935_03375"/>
<feature type="signal peptide" evidence="1">
    <location>
        <begin position="1"/>
        <end position="25"/>
    </location>
</feature>
<name>A0A0D1JDU4_BACIU</name>
<evidence type="ECO:0000259" key="3">
    <source>
        <dbReference type="Pfam" id="PF17479"/>
    </source>
</evidence>
<evidence type="ECO:0000313" key="4">
    <source>
        <dbReference type="EMBL" id="KIU10569.1"/>
    </source>
</evidence>
<dbReference type="InterPro" id="IPR035328">
    <property type="entry name" value="DUF3048_C"/>
</dbReference>
<dbReference type="SUPFAM" id="SSF159774">
    <property type="entry name" value="YerB-like"/>
    <property type="match status" value="1"/>
</dbReference>
<keyword evidence="4" id="KW-0449">Lipoprotein</keyword>
<organism evidence="4 5">
    <name type="scientific">Bacillus subtilis</name>
    <dbReference type="NCBI Taxonomy" id="1423"/>
    <lineage>
        <taxon>Bacteria</taxon>
        <taxon>Bacillati</taxon>
        <taxon>Bacillota</taxon>
        <taxon>Bacilli</taxon>
        <taxon>Bacillales</taxon>
        <taxon>Bacillaceae</taxon>
        <taxon>Bacillus</taxon>
    </lineage>
</organism>
<dbReference type="AlphaFoldDB" id="A0A0D1JDU4"/>
<evidence type="ECO:0000313" key="5">
    <source>
        <dbReference type="Proteomes" id="UP000032247"/>
    </source>
</evidence>
<evidence type="ECO:0000256" key="1">
    <source>
        <dbReference type="SAM" id="SignalP"/>
    </source>
</evidence>
<proteinExistence type="predicted"/>
<dbReference type="Proteomes" id="UP000032247">
    <property type="component" value="Unassembled WGS sequence"/>
</dbReference>